<evidence type="ECO:0000313" key="6">
    <source>
        <dbReference type="EMBL" id="CAG9564262.1"/>
    </source>
</evidence>
<sequence length="1032" mass="115474">MKLLVILALIAVSNGDKLQKAYLPPLHAQSSGGSGSFLETPILGRIVVPETDDGHQQIQYVQIADHGNNYREYHSRPERPQAAIERNAKILHQSFDSDGEKYAYSFETENGIYAEEKGVATHGVSAQGGFSYTGDDGKQYSIRYTADENGFRPQGDHIPTPPPIPKEILLSLEQNARDEAAGIFDDGSYNANKYEAESKSVYGVHHGNQVHEQVHVEHAHNDEDSVITHSAASSGSEVQAPRHYILIDSQNLPTKAYLPPQVQNVQILEDRSSNGNIAFTRTRPSFNVLVELIGLVLAEKLDRTYLPPPGSEFSGGSPGSIDVPLEFPKETYVSDYGSNNFRKPEIAIGINRIGPIPINQQYGSTSVPYQKNEYSFPSTESYALSENSTKIPDNASKDFIQSPNLGDLKTNYENLYKTSSTSKPGNLFNIIEETKDINKVDLTNDKNYVTDNKISDESKKIYGGNIDSIPEVDSYFAKPSSPATFDFSLSKLYETGSNVSSTPTYDSTSNLSESVYNTKPSQHKIKSDLKTTFNIPYTFSPRTERIQAQRDREAVILNYENEITPDGYAYSFDTSNGIHVDEKATALNGVRAKGSYSYIGDDGKLYNVSYTADENGFRPVGDHLPSPPPIPDAIMKIIEQATKDREAGIYDDGSYNDSKYGYRNYEPKSKIGYLNKYKTGGPQFTKKQTDQKEIKNKNIYSNKKEMGDKLNTNNSIFKPPTTTLSPYEKYETNSNNDEFKITEIQNGYIKDSENEGNILSHESDGTGYEYSKPIKDFSLVTDKKFVNRISETPNLNTDEIIDMKINDNILGKPFMTPYVYKNDNTFLDYDNDDSVLKIPGQYQDQNKNLPSVQNLNTEIPTFSNSELNSTNNVGEGTGITNILPQDNQGYFYPKTGPNFNNDAYNPIVISTQKNISENQSTVPIEFPSRLHLTDTKAETISSNPSPYGDLSLFNDETNIPDNSIDLEENRMFLQQQTTQPNNKNSYGEYIPGPANELNYKEYTINRENAIKGEDFSGPKQEQKYDPLTGYYY</sequence>
<evidence type="ECO:0000313" key="7">
    <source>
        <dbReference type="Proteomes" id="UP000789524"/>
    </source>
</evidence>
<dbReference type="AlphaFoldDB" id="A0A8J2QJG1"/>
<keyword evidence="2 5" id="KW-0732">Signal</keyword>
<gene>
    <name evidence="6" type="ORF">DCHRY22_LOCUS5274</name>
</gene>
<feature type="chain" id="PRO_5035300083" evidence="5">
    <location>
        <begin position="16"/>
        <end position="1032"/>
    </location>
</feature>
<evidence type="ECO:0000256" key="4">
    <source>
        <dbReference type="SAM" id="MobiDB-lite"/>
    </source>
</evidence>
<keyword evidence="7" id="KW-1185">Reference proteome</keyword>
<organism evidence="6 7">
    <name type="scientific">Danaus chrysippus</name>
    <name type="common">African queen</name>
    <dbReference type="NCBI Taxonomy" id="151541"/>
    <lineage>
        <taxon>Eukaryota</taxon>
        <taxon>Metazoa</taxon>
        <taxon>Ecdysozoa</taxon>
        <taxon>Arthropoda</taxon>
        <taxon>Hexapoda</taxon>
        <taxon>Insecta</taxon>
        <taxon>Pterygota</taxon>
        <taxon>Neoptera</taxon>
        <taxon>Endopterygota</taxon>
        <taxon>Lepidoptera</taxon>
        <taxon>Glossata</taxon>
        <taxon>Ditrysia</taxon>
        <taxon>Papilionoidea</taxon>
        <taxon>Nymphalidae</taxon>
        <taxon>Danainae</taxon>
        <taxon>Danaini</taxon>
        <taxon>Danaina</taxon>
        <taxon>Danaus</taxon>
        <taxon>Anosia</taxon>
    </lineage>
</organism>
<feature type="region of interest" description="Disordered" evidence="4">
    <location>
        <begin position="1011"/>
        <end position="1032"/>
    </location>
</feature>
<dbReference type="Proteomes" id="UP000789524">
    <property type="component" value="Unassembled WGS sequence"/>
</dbReference>
<comment type="caution">
    <text evidence="6">The sequence shown here is derived from an EMBL/GenBank/DDBJ whole genome shotgun (WGS) entry which is preliminary data.</text>
</comment>
<dbReference type="GO" id="GO:0062129">
    <property type="term" value="C:chitin-based extracellular matrix"/>
    <property type="evidence" value="ECO:0007669"/>
    <property type="project" value="TreeGrafter"/>
</dbReference>
<dbReference type="InterPro" id="IPR050468">
    <property type="entry name" value="Cuticle_Struct_Prot"/>
</dbReference>
<dbReference type="Pfam" id="PF00379">
    <property type="entry name" value="Chitin_bind_4"/>
    <property type="match status" value="2"/>
</dbReference>
<dbReference type="InterPro" id="IPR031311">
    <property type="entry name" value="CHIT_BIND_RR_consensus"/>
</dbReference>
<protein>
    <submittedName>
        <fullName evidence="6">(African queen) hypothetical protein</fullName>
    </submittedName>
</protein>
<proteinExistence type="predicted"/>
<dbReference type="InterPro" id="IPR000618">
    <property type="entry name" value="Insect_cuticle"/>
</dbReference>
<evidence type="ECO:0000256" key="5">
    <source>
        <dbReference type="SAM" id="SignalP"/>
    </source>
</evidence>
<dbReference type="GO" id="GO:0008010">
    <property type="term" value="F:structural constituent of chitin-based larval cuticle"/>
    <property type="evidence" value="ECO:0007669"/>
    <property type="project" value="TreeGrafter"/>
</dbReference>
<dbReference type="PANTHER" id="PTHR10380">
    <property type="entry name" value="CUTICLE PROTEIN"/>
    <property type="match status" value="1"/>
</dbReference>
<keyword evidence="1 3" id="KW-0193">Cuticle</keyword>
<accession>A0A8J2QJG1</accession>
<dbReference type="EMBL" id="CAKASE010000050">
    <property type="protein sequence ID" value="CAG9564262.1"/>
    <property type="molecule type" value="Genomic_DNA"/>
</dbReference>
<feature type="compositionally biased region" description="Basic and acidic residues" evidence="4">
    <location>
        <begin position="1011"/>
        <end position="1024"/>
    </location>
</feature>
<name>A0A8J2QJG1_9NEOP</name>
<dbReference type="PANTHER" id="PTHR10380:SF173">
    <property type="entry name" value="CUTICULAR PROTEIN 47EF, ISOFORM C-RELATED"/>
    <property type="match status" value="1"/>
</dbReference>
<dbReference type="OrthoDB" id="6923072at2759"/>
<dbReference type="PROSITE" id="PS00233">
    <property type="entry name" value="CHIT_BIND_RR_1"/>
    <property type="match status" value="2"/>
</dbReference>
<reference evidence="6" key="1">
    <citation type="submission" date="2021-09" db="EMBL/GenBank/DDBJ databases">
        <authorList>
            <person name="Martin H S."/>
        </authorList>
    </citation>
    <scope>NUCLEOTIDE SEQUENCE</scope>
</reference>
<dbReference type="PROSITE" id="PS51155">
    <property type="entry name" value="CHIT_BIND_RR_2"/>
    <property type="match status" value="2"/>
</dbReference>
<evidence type="ECO:0000256" key="3">
    <source>
        <dbReference type="PROSITE-ProRule" id="PRU00497"/>
    </source>
</evidence>
<feature type="signal peptide" evidence="5">
    <location>
        <begin position="1"/>
        <end position="15"/>
    </location>
</feature>
<evidence type="ECO:0000256" key="2">
    <source>
        <dbReference type="ARBA" id="ARBA00022729"/>
    </source>
</evidence>
<dbReference type="PRINTS" id="PR00947">
    <property type="entry name" value="CUTICLE"/>
</dbReference>
<evidence type="ECO:0000256" key="1">
    <source>
        <dbReference type="ARBA" id="ARBA00022460"/>
    </source>
</evidence>